<dbReference type="SUPFAM" id="SSF57196">
    <property type="entry name" value="EGF/Laminin"/>
    <property type="match status" value="1"/>
</dbReference>
<dbReference type="GO" id="GO:0045202">
    <property type="term" value="C:synapse"/>
    <property type="evidence" value="ECO:0007669"/>
    <property type="project" value="TreeGrafter"/>
</dbReference>
<sequence>MQGVLPVCGLQPLLALLLLLTAGCDITNADTVVNMRKVTHQTISEELSKTVLLPCLFTLRPSASSSHEPPRIKWTKVWGQRGSDGLQKEQSVLVAKDNVVKVKKAFQGRVTLPGYNVNRYNASLALTGLRSSDSGLYRCEVVVGINDEQDTVPLEVTGVVFHYRAPHDRYALSFTDAKRVCMENSAVMATPGQLQATFADGYDNCDAGWLSDQTVRYPIQSPRPGCYGDREDSPGVRNYGNRSPDELFDVYCFAKQLQGEVFHSTVPEKLSLATASTHCHSLGAQLATVGQLYLAWQAGLDQCDPGWLADGSVRYPINVPRKNCGGDEPGVRTVYNNPNRTGFPDTTALFDAYCYRAHQPAGVQAAEAQVLHQPAEPAAQAISSVTEAQHSAPFPKTSTWTGLVDLDKAGLHSIAGINNSSEISDEHIVIHLRPEEGWKEGQDGSRSSQLSQEETDGPKSSNTLGLSDLESLENHGGSAHEEEDGGYFGSDTPTLSSIASSTPQPQAGNSVLAEFVNTLMRPFRYWTGDEEGEEAEKGLSAPEEKAGENQTQSEASSGNLSIPKASRNKGSVDNAITEHKSGSFPFRAPTSGIQGTAEGLSEQEKEVMPLIRLVPAVQNTGQSETSTQPGERASSTSADNRLSTVNEFTVSRPDERSPPNEHVNTSGPQDPRGGPAFAPAPSSQFRWAIKSMRSSKLGPPGNVGYVGKRPTWEPMEAKAGPLEVMTLPTSFHQDNPENYSGEGKDQDGEDTATPSAAKSTSGEEREIEASGEGSNLPGGFGVRVNNLDSSGIKASPETVSSLSQSELVTLAEHTTLSQWQLVEQPTTPPQGSQVPDTAEEARGEILYVRRPTDNLFSASSHRGEGGSNSGFTPVFRKHTKGLSREEVASSTPEALMEVLTTSGVTTPQLLTTRDTQRTDPTTTATATENSSHSSSTEEPSISISWVQEEKEKTTSTPDLQEDRATPAPSAGSQTTTGIIQLTTLASDFRVGATEMESRSAVSESFVVGSRWTPFKDVSQKSEEPKGKETIDNKDTSNPFGILVPNWAFGLIPSVENNPCQTNPCLHGGSCLQEGDGYSCYCPQGFSGESCEIDIDDCQSNPCQNGGTCIDEINSFVCLCLPSYGGATCEKDTEGCEHMWRKFHGHCYRYFTRRHTWEDAEKDCREHSGHLASIHSLAEQNFIRGLSHDNTWIGLNDRTVEDDFQWTDKMDLQYENWRENQPDNFFAGGEDCVVMISHENGKWNDVPCNYNLPYVCKKGTVLCGAPPPVDNAFLIGRKRSHYDIHSVVRYQCADGFLQRHVPTAKCRANGKWDRPKIICIKSRRAHRYRRHHHKGRRERRKHKRHGHREGGHHGGEPGQGHNHAHF</sequence>
<keyword evidence="3 17" id="KW-0245">EGF-like domain</keyword>
<dbReference type="InterPro" id="IPR016187">
    <property type="entry name" value="CTDL_fold"/>
</dbReference>
<dbReference type="PRINTS" id="PR01265">
    <property type="entry name" value="LINKMODULE"/>
</dbReference>
<evidence type="ECO:0000256" key="2">
    <source>
        <dbReference type="ARBA" id="ARBA00022525"/>
    </source>
</evidence>
<dbReference type="RefSeq" id="XP_050933034.1">
    <property type="nucleotide sequence ID" value="XM_051077077.1"/>
</dbReference>
<dbReference type="InterPro" id="IPR000742">
    <property type="entry name" value="EGF"/>
</dbReference>
<dbReference type="PROSITE" id="PS01186">
    <property type="entry name" value="EGF_2"/>
    <property type="match status" value="1"/>
</dbReference>
<keyword evidence="5 21" id="KW-0732">Signal</keyword>
<feature type="disulfide bond" evidence="19">
    <location>
        <begin position="205"/>
        <end position="226"/>
    </location>
</feature>
<dbReference type="GO" id="GO:0002052">
    <property type="term" value="P:positive regulation of neuroblast proliferation"/>
    <property type="evidence" value="ECO:0007669"/>
    <property type="project" value="TreeGrafter"/>
</dbReference>
<evidence type="ECO:0000259" key="26">
    <source>
        <dbReference type="PROSITE" id="PS50963"/>
    </source>
</evidence>
<dbReference type="PROSITE" id="PS00615">
    <property type="entry name" value="C_TYPE_LECTIN_1"/>
    <property type="match status" value="1"/>
</dbReference>
<keyword evidence="9" id="KW-0130">Cell adhesion</keyword>
<dbReference type="PROSITE" id="PS00010">
    <property type="entry name" value="ASX_HYDROXYL"/>
    <property type="match status" value="1"/>
</dbReference>
<evidence type="ECO:0000256" key="8">
    <source>
        <dbReference type="ARBA" id="ARBA00022837"/>
    </source>
</evidence>
<dbReference type="SMART" id="SM00409">
    <property type="entry name" value="IG"/>
    <property type="match status" value="1"/>
</dbReference>
<dbReference type="InterPro" id="IPR000152">
    <property type="entry name" value="EGF-type_Asp/Asn_hydroxyl_site"/>
</dbReference>
<feature type="compositionally biased region" description="Basic residues" evidence="20">
    <location>
        <begin position="1324"/>
        <end position="1346"/>
    </location>
</feature>
<dbReference type="FunFam" id="2.10.70.10:FF:000003">
    <property type="entry name" value="Versican core protein"/>
    <property type="match status" value="1"/>
</dbReference>
<feature type="chain" id="PRO_5042595754" description="Neurocan core protein" evidence="21">
    <location>
        <begin position="30"/>
        <end position="1365"/>
    </location>
</feature>
<dbReference type="PROSITE" id="PS01241">
    <property type="entry name" value="LINK_1"/>
    <property type="match status" value="1"/>
</dbReference>
<evidence type="ECO:0000313" key="28">
    <source>
        <dbReference type="RefSeq" id="XP_050933034.1"/>
    </source>
</evidence>
<dbReference type="GO" id="GO:0005509">
    <property type="term" value="F:calcium ion binding"/>
    <property type="evidence" value="ECO:0007669"/>
    <property type="project" value="InterPro"/>
</dbReference>
<evidence type="ECO:0000256" key="18">
    <source>
        <dbReference type="PROSITE-ProRule" id="PRU00302"/>
    </source>
</evidence>
<keyword evidence="7" id="KW-0677">Repeat</keyword>
<feature type="compositionally biased region" description="Polar residues" evidence="20">
    <location>
        <begin position="819"/>
        <end position="835"/>
    </location>
</feature>
<dbReference type="PANTHER" id="PTHR22804:SF24">
    <property type="entry name" value="NEUROCAN CORE PROTEIN"/>
    <property type="match status" value="1"/>
</dbReference>
<dbReference type="FunFam" id="3.10.100.10:FF:000011">
    <property type="entry name" value="Aggrecan core protein"/>
    <property type="match status" value="1"/>
</dbReference>
<evidence type="ECO:0000256" key="13">
    <source>
        <dbReference type="ARBA" id="ARBA00023319"/>
    </source>
</evidence>
<dbReference type="FunFam" id="2.60.40.10:FF:000571">
    <property type="entry name" value="Neurocan core protein"/>
    <property type="match status" value="1"/>
</dbReference>
<gene>
    <name evidence="28" type="primary">ncanb</name>
</gene>
<dbReference type="CDD" id="cd03520">
    <property type="entry name" value="Link_domain_CSPGs_modules_2_4"/>
    <property type="match status" value="1"/>
</dbReference>
<dbReference type="InterPro" id="IPR003599">
    <property type="entry name" value="Ig_sub"/>
</dbReference>
<dbReference type="Pfam" id="PF00193">
    <property type="entry name" value="Xlink"/>
    <property type="match status" value="2"/>
</dbReference>
<protein>
    <recommendedName>
        <fullName evidence="15">Neurocan core protein</fullName>
    </recommendedName>
    <alternativeName>
        <fullName evidence="16">Chondroitin sulfate proteoglycan 3</fullName>
    </alternativeName>
</protein>
<dbReference type="SMART" id="SM00181">
    <property type="entry name" value="EGF"/>
    <property type="match status" value="2"/>
</dbReference>
<dbReference type="InterPro" id="IPR035976">
    <property type="entry name" value="Sushi/SCR/CCP_sf"/>
</dbReference>
<dbReference type="SMART" id="SM00032">
    <property type="entry name" value="CCP"/>
    <property type="match status" value="1"/>
</dbReference>
<dbReference type="InterPro" id="IPR013106">
    <property type="entry name" value="Ig_V-set"/>
</dbReference>
<feature type="region of interest" description="Disordered" evidence="20">
    <location>
        <begin position="1324"/>
        <end position="1365"/>
    </location>
</feature>
<dbReference type="PANTHER" id="PTHR22804">
    <property type="entry name" value="AGGRECAN/VERSICAN PROTEOGLYCAN"/>
    <property type="match status" value="1"/>
</dbReference>
<feature type="signal peptide" evidence="21">
    <location>
        <begin position="1"/>
        <end position="29"/>
    </location>
</feature>
<keyword evidence="2" id="KW-0964">Secreted</keyword>
<keyword evidence="12" id="KW-0325">Glycoprotein</keyword>
<evidence type="ECO:0000256" key="16">
    <source>
        <dbReference type="ARBA" id="ARBA00075743"/>
    </source>
</evidence>
<dbReference type="SMART" id="SM00406">
    <property type="entry name" value="IGv"/>
    <property type="match status" value="1"/>
</dbReference>
<dbReference type="PROSITE" id="PS50835">
    <property type="entry name" value="IG_LIKE"/>
    <property type="match status" value="1"/>
</dbReference>
<feature type="region of interest" description="Disordered" evidence="20">
    <location>
        <begin position="616"/>
        <end position="703"/>
    </location>
</feature>
<dbReference type="PROSITE" id="PS50923">
    <property type="entry name" value="SUSHI"/>
    <property type="match status" value="1"/>
</dbReference>
<feature type="domain" description="EGF-like" evidence="22">
    <location>
        <begin position="1093"/>
        <end position="1129"/>
    </location>
</feature>
<evidence type="ECO:0000256" key="14">
    <source>
        <dbReference type="ARBA" id="ARBA00059308"/>
    </source>
</evidence>
<evidence type="ECO:0000256" key="19">
    <source>
        <dbReference type="PROSITE-ProRule" id="PRU00323"/>
    </source>
</evidence>
<dbReference type="CDD" id="cd05902">
    <property type="entry name" value="Ig_Neurocan"/>
    <property type="match status" value="1"/>
</dbReference>
<dbReference type="CTD" id="559024"/>
<evidence type="ECO:0000256" key="12">
    <source>
        <dbReference type="ARBA" id="ARBA00023180"/>
    </source>
</evidence>
<dbReference type="CDD" id="cd00054">
    <property type="entry name" value="EGF_CA"/>
    <property type="match status" value="2"/>
</dbReference>
<dbReference type="SUPFAM" id="SSF48726">
    <property type="entry name" value="Immunoglobulin"/>
    <property type="match status" value="1"/>
</dbReference>
<dbReference type="InterPro" id="IPR050691">
    <property type="entry name" value="Hyaluronan_bind_Proteoglycan"/>
</dbReference>
<dbReference type="GeneID" id="108879125"/>
<dbReference type="Pfam" id="PF00059">
    <property type="entry name" value="Lectin_C"/>
    <property type="match status" value="1"/>
</dbReference>
<feature type="disulfide bond" evidence="17">
    <location>
        <begin position="1119"/>
        <end position="1128"/>
    </location>
</feature>
<feature type="compositionally biased region" description="Polar residues" evidence="20">
    <location>
        <begin position="548"/>
        <end position="560"/>
    </location>
</feature>
<feature type="domain" description="Link" evidence="26">
    <location>
        <begin position="159"/>
        <end position="254"/>
    </location>
</feature>
<dbReference type="GO" id="GO:0005540">
    <property type="term" value="F:hyaluronic acid binding"/>
    <property type="evidence" value="ECO:0007669"/>
    <property type="project" value="InterPro"/>
</dbReference>
<dbReference type="InterPro" id="IPR001881">
    <property type="entry name" value="EGF-like_Ca-bd_dom"/>
</dbReference>
<organism evidence="27 28">
    <name type="scientific">Lates calcarifer</name>
    <name type="common">Barramundi</name>
    <name type="synonym">Holocentrus calcarifer</name>
    <dbReference type="NCBI Taxonomy" id="8187"/>
    <lineage>
        <taxon>Eukaryota</taxon>
        <taxon>Metazoa</taxon>
        <taxon>Chordata</taxon>
        <taxon>Craniata</taxon>
        <taxon>Vertebrata</taxon>
        <taxon>Euteleostomi</taxon>
        <taxon>Actinopterygii</taxon>
        <taxon>Neopterygii</taxon>
        <taxon>Teleostei</taxon>
        <taxon>Neoteleostei</taxon>
        <taxon>Acanthomorphata</taxon>
        <taxon>Carangaria</taxon>
        <taxon>Carangaria incertae sedis</taxon>
        <taxon>Centropomidae</taxon>
        <taxon>Lates</taxon>
    </lineage>
</organism>
<dbReference type="InterPro" id="IPR018378">
    <property type="entry name" value="C-type_lectin_CS"/>
</dbReference>
<dbReference type="SMART" id="SM00179">
    <property type="entry name" value="EGF_CA"/>
    <property type="match status" value="2"/>
</dbReference>
<feature type="compositionally biased region" description="Polar residues" evidence="20">
    <location>
        <begin position="728"/>
        <end position="738"/>
    </location>
</feature>
<dbReference type="PROSITE" id="PS01187">
    <property type="entry name" value="EGF_CA"/>
    <property type="match status" value="1"/>
</dbReference>
<dbReference type="Gene3D" id="2.10.70.10">
    <property type="entry name" value="Complement Module, domain 1"/>
    <property type="match status" value="1"/>
</dbReference>
<reference evidence="28" key="1">
    <citation type="submission" date="2025-08" db="UniProtKB">
        <authorList>
            <consortium name="RefSeq"/>
        </authorList>
    </citation>
    <scope>IDENTIFICATION</scope>
    <source>
        <tissue evidence="28">Brain</tissue>
    </source>
</reference>
<feature type="region of interest" description="Disordered" evidence="20">
    <location>
        <begin position="530"/>
        <end position="603"/>
    </location>
</feature>
<keyword evidence="4 18" id="KW-0768">Sushi</keyword>
<dbReference type="FunFam" id="2.10.25.10:FF:000006">
    <property type="entry name" value="Versican core protein-like isoform 1"/>
    <property type="match status" value="1"/>
</dbReference>
<dbReference type="InterPro" id="IPR000436">
    <property type="entry name" value="Sushi_SCR_CCP_dom"/>
</dbReference>
<feature type="compositionally biased region" description="Polar residues" evidence="20">
    <location>
        <begin position="444"/>
        <end position="465"/>
    </location>
</feature>
<dbReference type="GO" id="GO:0007417">
    <property type="term" value="P:central nervous system development"/>
    <property type="evidence" value="ECO:0007669"/>
    <property type="project" value="TreeGrafter"/>
</dbReference>
<dbReference type="InterPro" id="IPR016186">
    <property type="entry name" value="C-type_lectin-like/link_sf"/>
</dbReference>
<dbReference type="Gene3D" id="3.10.100.10">
    <property type="entry name" value="Mannose-Binding Protein A, subunit A"/>
    <property type="match status" value="3"/>
</dbReference>
<evidence type="ECO:0000256" key="4">
    <source>
        <dbReference type="ARBA" id="ARBA00022659"/>
    </source>
</evidence>
<dbReference type="PROSITE" id="PS50041">
    <property type="entry name" value="C_TYPE_LECTIN_2"/>
    <property type="match status" value="1"/>
</dbReference>
<proteinExistence type="predicted"/>
<comment type="caution">
    <text evidence="17">Lacks conserved residue(s) required for the propagation of feature annotation.</text>
</comment>
<name>A0AAJ8BJI2_LATCA</name>
<evidence type="ECO:0000256" key="9">
    <source>
        <dbReference type="ARBA" id="ARBA00022889"/>
    </source>
</evidence>
<feature type="compositionally biased region" description="Low complexity" evidence="20">
    <location>
        <begin position="905"/>
        <end position="944"/>
    </location>
</feature>
<dbReference type="SUPFAM" id="SSF57535">
    <property type="entry name" value="Complement control module/SCR domain"/>
    <property type="match status" value="1"/>
</dbReference>
<evidence type="ECO:0000256" key="15">
    <source>
        <dbReference type="ARBA" id="ARBA00073685"/>
    </source>
</evidence>
<dbReference type="GO" id="GO:0001501">
    <property type="term" value="P:skeletal system development"/>
    <property type="evidence" value="ECO:0007669"/>
    <property type="project" value="TreeGrafter"/>
</dbReference>
<evidence type="ECO:0000256" key="5">
    <source>
        <dbReference type="ARBA" id="ARBA00022729"/>
    </source>
</evidence>
<feature type="disulfide bond" evidence="18">
    <location>
        <begin position="1291"/>
        <end position="1318"/>
    </location>
</feature>
<feature type="disulfide bond" evidence="17">
    <location>
        <begin position="1081"/>
        <end position="1090"/>
    </location>
</feature>
<keyword evidence="10" id="KW-0654">Proteoglycan</keyword>
<dbReference type="InterPro" id="IPR000538">
    <property type="entry name" value="Link_dom"/>
</dbReference>
<dbReference type="Pfam" id="PF00008">
    <property type="entry name" value="EGF"/>
    <property type="match status" value="2"/>
</dbReference>
<dbReference type="KEGG" id="lcf:108879125"/>
<dbReference type="CDD" id="cd00033">
    <property type="entry name" value="CCP"/>
    <property type="match status" value="1"/>
</dbReference>
<evidence type="ECO:0000256" key="21">
    <source>
        <dbReference type="SAM" id="SignalP"/>
    </source>
</evidence>
<dbReference type="PROSITE" id="PS50026">
    <property type="entry name" value="EGF_3"/>
    <property type="match status" value="2"/>
</dbReference>
<dbReference type="FunFam" id="3.10.100.10:FF:000002">
    <property type="entry name" value="Hyaluronan proteoglycan link protein 1"/>
    <property type="match status" value="1"/>
</dbReference>
<feature type="region of interest" description="Disordered" evidence="20">
    <location>
        <begin position="856"/>
        <end position="978"/>
    </location>
</feature>
<evidence type="ECO:0000259" key="23">
    <source>
        <dbReference type="PROSITE" id="PS50041"/>
    </source>
</evidence>
<dbReference type="SMART" id="SM00034">
    <property type="entry name" value="CLECT"/>
    <property type="match status" value="1"/>
</dbReference>
<dbReference type="GO" id="GO:0072534">
    <property type="term" value="C:perineuronal net"/>
    <property type="evidence" value="ECO:0007669"/>
    <property type="project" value="TreeGrafter"/>
</dbReference>
<dbReference type="GO" id="GO:0007155">
    <property type="term" value="P:cell adhesion"/>
    <property type="evidence" value="ECO:0007669"/>
    <property type="project" value="UniProtKB-KW"/>
</dbReference>
<feature type="domain" description="EGF-like" evidence="22">
    <location>
        <begin position="1055"/>
        <end position="1091"/>
    </location>
</feature>
<dbReference type="SMART" id="SM00445">
    <property type="entry name" value="LINK"/>
    <property type="match status" value="2"/>
</dbReference>
<dbReference type="InterPro" id="IPR013783">
    <property type="entry name" value="Ig-like_fold"/>
</dbReference>
<dbReference type="PROSITE" id="PS00022">
    <property type="entry name" value="EGF_1"/>
    <property type="match status" value="2"/>
</dbReference>
<evidence type="ECO:0000256" key="7">
    <source>
        <dbReference type="ARBA" id="ARBA00022737"/>
    </source>
</evidence>
<dbReference type="CDD" id="cd03517">
    <property type="entry name" value="Link_domain_CSPGs_modules_1_3"/>
    <property type="match status" value="1"/>
</dbReference>
<evidence type="ECO:0000259" key="22">
    <source>
        <dbReference type="PROSITE" id="PS50026"/>
    </source>
</evidence>
<dbReference type="InterPro" id="IPR036179">
    <property type="entry name" value="Ig-like_dom_sf"/>
</dbReference>
<evidence type="ECO:0000259" key="25">
    <source>
        <dbReference type="PROSITE" id="PS50923"/>
    </source>
</evidence>
<accession>A0AAJ8BJI2</accession>
<evidence type="ECO:0000256" key="3">
    <source>
        <dbReference type="ARBA" id="ARBA00022536"/>
    </source>
</evidence>
<dbReference type="InterPro" id="IPR007110">
    <property type="entry name" value="Ig-like_dom"/>
</dbReference>
<dbReference type="FunFam" id="3.10.100.10:FF:000003">
    <property type="entry name" value="Versican core protein"/>
    <property type="match status" value="1"/>
</dbReference>
<evidence type="ECO:0000256" key="11">
    <source>
        <dbReference type="ARBA" id="ARBA00023157"/>
    </source>
</evidence>
<dbReference type="PROSITE" id="PS50963">
    <property type="entry name" value="LINK_2"/>
    <property type="match status" value="2"/>
</dbReference>
<feature type="domain" description="C-type lectin" evidence="23">
    <location>
        <begin position="1142"/>
        <end position="1256"/>
    </location>
</feature>
<feature type="domain" description="Ig-like" evidence="24">
    <location>
        <begin position="12"/>
        <end position="157"/>
    </location>
</feature>
<evidence type="ECO:0000259" key="24">
    <source>
        <dbReference type="PROSITE" id="PS50835"/>
    </source>
</evidence>
<comment type="subcellular location">
    <subcellularLocation>
        <location evidence="1">Secreted</location>
    </subcellularLocation>
</comment>
<dbReference type="FunFam" id="2.10.25.10:FF:000537">
    <property type="entry name" value="Notch 3"/>
    <property type="match status" value="1"/>
</dbReference>
<evidence type="ECO:0000256" key="17">
    <source>
        <dbReference type="PROSITE-ProRule" id="PRU00076"/>
    </source>
</evidence>
<feature type="region of interest" description="Disordered" evidence="20">
    <location>
        <begin position="435"/>
        <end position="507"/>
    </location>
</feature>
<keyword evidence="8" id="KW-0106">Calcium</keyword>
<feature type="domain" description="Sushi" evidence="25">
    <location>
        <begin position="1260"/>
        <end position="1320"/>
    </location>
</feature>
<feature type="region of interest" description="Disordered" evidence="20">
    <location>
        <begin position="819"/>
        <end position="838"/>
    </location>
</feature>
<feature type="disulfide bond" evidence="19">
    <location>
        <begin position="303"/>
        <end position="324"/>
    </location>
</feature>
<dbReference type="Gene3D" id="2.60.40.10">
    <property type="entry name" value="Immunoglobulins"/>
    <property type="match status" value="1"/>
</dbReference>
<evidence type="ECO:0000313" key="27">
    <source>
        <dbReference type="Proteomes" id="UP000694890"/>
    </source>
</evidence>
<dbReference type="Pfam" id="PF07686">
    <property type="entry name" value="V-set"/>
    <property type="match status" value="1"/>
</dbReference>
<keyword evidence="13" id="KW-0393">Immunoglobulin domain</keyword>
<dbReference type="Gene3D" id="2.10.25.10">
    <property type="entry name" value="Laminin"/>
    <property type="match status" value="2"/>
</dbReference>
<evidence type="ECO:0000256" key="20">
    <source>
        <dbReference type="SAM" id="MobiDB-lite"/>
    </source>
</evidence>
<keyword evidence="6" id="KW-0430">Lectin</keyword>
<evidence type="ECO:0000256" key="6">
    <source>
        <dbReference type="ARBA" id="ARBA00022734"/>
    </source>
</evidence>
<dbReference type="InterPro" id="IPR018097">
    <property type="entry name" value="EGF_Ca-bd_CS"/>
</dbReference>
<dbReference type="Pfam" id="PF00084">
    <property type="entry name" value="Sushi"/>
    <property type="match status" value="1"/>
</dbReference>
<feature type="disulfide bond" evidence="18">
    <location>
        <begin position="1262"/>
        <end position="1305"/>
    </location>
</feature>
<feature type="domain" description="Link" evidence="26">
    <location>
        <begin position="260"/>
        <end position="356"/>
    </location>
</feature>
<dbReference type="GO" id="GO:0005615">
    <property type="term" value="C:extracellular space"/>
    <property type="evidence" value="ECO:0007669"/>
    <property type="project" value="TreeGrafter"/>
</dbReference>
<evidence type="ECO:0000256" key="10">
    <source>
        <dbReference type="ARBA" id="ARBA00022974"/>
    </source>
</evidence>
<comment type="function">
    <text evidence="14">May modulate neuronal adhesion and neurite growth during development by binding to neural cell adhesion molecules (NG-CAM and N-CAM). Chondroitin sulfate proteoglycan; binds to hyaluronic acid.</text>
</comment>
<dbReference type="GO" id="GO:0030246">
    <property type="term" value="F:carbohydrate binding"/>
    <property type="evidence" value="ECO:0007669"/>
    <property type="project" value="UniProtKB-KW"/>
</dbReference>
<dbReference type="SUPFAM" id="SSF56436">
    <property type="entry name" value="C-type lectin-like"/>
    <property type="match status" value="3"/>
</dbReference>
<feature type="compositionally biased region" description="Polar residues" evidence="20">
    <location>
        <begin position="491"/>
        <end position="507"/>
    </location>
</feature>
<feature type="compositionally biased region" description="Polar residues" evidence="20">
    <location>
        <begin position="617"/>
        <end position="649"/>
    </location>
</feature>
<dbReference type="Proteomes" id="UP000694890">
    <property type="component" value="Linkage group LG17"/>
</dbReference>
<evidence type="ECO:0000256" key="1">
    <source>
        <dbReference type="ARBA" id="ARBA00004613"/>
    </source>
</evidence>
<dbReference type="GO" id="GO:0010001">
    <property type="term" value="P:glial cell differentiation"/>
    <property type="evidence" value="ECO:0007669"/>
    <property type="project" value="TreeGrafter"/>
</dbReference>
<dbReference type="InterPro" id="IPR001304">
    <property type="entry name" value="C-type_lectin-like"/>
</dbReference>
<feature type="region of interest" description="Disordered" evidence="20">
    <location>
        <begin position="728"/>
        <end position="782"/>
    </location>
</feature>
<keyword evidence="11 17" id="KW-1015">Disulfide bond</keyword>